<dbReference type="EMBL" id="DF841693">
    <property type="protein sequence ID" value="GAT45670.1"/>
    <property type="molecule type" value="Genomic_DNA"/>
</dbReference>
<accession>A0ABQ0L3E1</accession>
<name>A0ABQ0L3E1_MYCCL</name>
<dbReference type="Proteomes" id="UP000815677">
    <property type="component" value="Unassembled WGS sequence"/>
</dbReference>
<protein>
    <submittedName>
        <fullName evidence="1">Uncharacterized protein</fullName>
    </submittedName>
</protein>
<organism evidence="1 2">
    <name type="scientific">Mycena chlorophos</name>
    <name type="common">Agaric fungus</name>
    <name type="synonym">Agaricus chlorophos</name>
    <dbReference type="NCBI Taxonomy" id="658473"/>
    <lineage>
        <taxon>Eukaryota</taxon>
        <taxon>Fungi</taxon>
        <taxon>Dikarya</taxon>
        <taxon>Basidiomycota</taxon>
        <taxon>Agaricomycotina</taxon>
        <taxon>Agaricomycetes</taxon>
        <taxon>Agaricomycetidae</taxon>
        <taxon>Agaricales</taxon>
        <taxon>Marasmiineae</taxon>
        <taxon>Mycenaceae</taxon>
        <taxon>Mycena</taxon>
    </lineage>
</organism>
<proteinExistence type="predicted"/>
<reference evidence="1" key="1">
    <citation type="submission" date="2014-09" db="EMBL/GenBank/DDBJ databases">
        <title>Genome sequence of the luminous mushroom Mycena chlorophos for searching fungal bioluminescence genes.</title>
        <authorList>
            <person name="Tanaka Y."/>
            <person name="Kasuga D."/>
            <person name="Oba Y."/>
            <person name="Hase S."/>
            <person name="Sato K."/>
            <person name="Oba Y."/>
            <person name="Sakakibara Y."/>
        </authorList>
    </citation>
    <scope>NUCLEOTIDE SEQUENCE</scope>
</reference>
<evidence type="ECO:0000313" key="2">
    <source>
        <dbReference type="Proteomes" id="UP000815677"/>
    </source>
</evidence>
<gene>
    <name evidence="1" type="ORF">MCHLO_03235</name>
</gene>
<keyword evidence="2" id="KW-1185">Reference proteome</keyword>
<evidence type="ECO:0000313" key="1">
    <source>
        <dbReference type="EMBL" id="GAT45670.1"/>
    </source>
</evidence>
<sequence length="74" mass="8137">MCWDAIYSSGYGRCTHQFGKDRAKIDCHRSNCALSSNHTRAPHNCGTTCAQQTSGPMRVVDDRSARCDKCALGK</sequence>